<dbReference type="PANTHER" id="PTHR32096">
    <property type="entry name" value="WRKY TRANSCRIPTION FACTOR 30-RELATED-RELATED"/>
    <property type="match status" value="1"/>
</dbReference>
<dbReference type="GO" id="GO:0005634">
    <property type="term" value="C:nucleus"/>
    <property type="evidence" value="ECO:0007669"/>
    <property type="project" value="UniProtKB-SubCell"/>
</dbReference>
<reference evidence="8" key="1">
    <citation type="submission" date="2019-07" db="EMBL/GenBank/DDBJ databases">
        <title>De Novo Assembly of kiwifruit Actinidia rufa.</title>
        <authorList>
            <person name="Sugita-Konishi S."/>
            <person name="Sato K."/>
            <person name="Mori E."/>
            <person name="Abe Y."/>
            <person name="Kisaki G."/>
            <person name="Hamano K."/>
            <person name="Suezawa K."/>
            <person name="Otani M."/>
            <person name="Fukuda T."/>
            <person name="Manabe T."/>
            <person name="Gomi K."/>
            <person name="Tabuchi M."/>
            <person name="Akimitsu K."/>
            <person name="Kataoka I."/>
        </authorList>
    </citation>
    <scope>NUCLEOTIDE SEQUENCE [LARGE SCALE GENOMIC DNA]</scope>
    <source>
        <strain evidence="8">cv. Fuchu</strain>
    </source>
</reference>
<keyword evidence="4" id="KW-0804">Transcription</keyword>
<dbReference type="GO" id="GO:0000976">
    <property type="term" value="F:transcription cis-regulatory region binding"/>
    <property type="evidence" value="ECO:0007669"/>
    <property type="project" value="TreeGrafter"/>
</dbReference>
<feature type="domain" description="WRKY" evidence="6">
    <location>
        <begin position="113"/>
        <end position="181"/>
    </location>
</feature>
<dbReference type="PROSITE" id="PS50811">
    <property type="entry name" value="WRKY"/>
    <property type="match status" value="1"/>
</dbReference>
<keyword evidence="3" id="KW-0238">DNA-binding</keyword>
<evidence type="ECO:0000313" key="8">
    <source>
        <dbReference type="Proteomes" id="UP000585474"/>
    </source>
</evidence>
<comment type="subcellular location">
    <subcellularLocation>
        <location evidence="1">Nucleus</location>
    </subcellularLocation>
</comment>
<evidence type="ECO:0000256" key="3">
    <source>
        <dbReference type="ARBA" id="ARBA00023125"/>
    </source>
</evidence>
<dbReference type="InterPro" id="IPR003657">
    <property type="entry name" value="WRKY_dom"/>
</dbReference>
<dbReference type="OrthoDB" id="1888929at2759"/>
<evidence type="ECO:0000256" key="2">
    <source>
        <dbReference type="ARBA" id="ARBA00023015"/>
    </source>
</evidence>
<organism evidence="7 8">
    <name type="scientific">Actinidia rufa</name>
    <dbReference type="NCBI Taxonomy" id="165716"/>
    <lineage>
        <taxon>Eukaryota</taxon>
        <taxon>Viridiplantae</taxon>
        <taxon>Streptophyta</taxon>
        <taxon>Embryophyta</taxon>
        <taxon>Tracheophyta</taxon>
        <taxon>Spermatophyta</taxon>
        <taxon>Magnoliopsida</taxon>
        <taxon>eudicotyledons</taxon>
        <taxon>Gunneridae</taxon>
        <taxon>Pentapetalae</taxon>
        <taxon>asterids</taxon>
        <taxon>Ericales</taxon>
        <taxon>Actinidiaceae</taxon>
        <taxon>Actinidia</taxon>
    </lineage>
</organism>
<dbReference type="InterPro" id="IPR044810">
    <property type="entry name" value="WRKY_plant"/>
</dbReference>
<gene>
    <name evidence="7" type="ORF">Acr_00g0004910</name>
</gene>
<dbReference type="EMBL" id="BJWL01000066">
    <property type="protein sequence ID" value="GFS28986.1"/>
    <property type="molecule type" value="Genomic_DNA"/>
</dbReference>
<keyword evidence="5" id="KW-0539">Nucleus</keyword>
<dbReference type="SUPFAM" id="SSF118290">
    <property type="entry name" value="WRKY DNA-binding domain"/>
    <property type="match status" value="1"/>
</dbReference>
<sequence length="329" mass="36865">MEKKIILGIELVTVINELNQGREFTKHLKNHLGPLSSLELCDLLIQKILSSYEKAISLLNGEDLVREIQIDGILETSQALSGSNPMIEVSKDVCKKRKTSPQQAEQVRIYSGAGLRLLDDGFIWRKYGQKDIVGANFPRSYYRCTYRQAQGCMATKQVQNSDKDPSILKITYRGIHTCNQASQLGPHLALVPKNDPQQNQCQSHQVEGNQNLSQETIVEFGTNPKIKTDEMGFMDETFMPISSSLPPTSIEFQNMETNTYQEEKNILGSETYCFPMLQSQNLQPSEANLYEAIDAPTPVSNLSVGGLDFSSDLEGFDPNFMFGASEFLF</sequence>
<dbReference type="Pfam" id="PF03106">
    <property type="entry name" value="WRKY"/>
    <property type="match status" value="1"/>
</dbReference>
<dbReference type="Proteomes" id="UP000585474">
    <property type="component" value="Unassembled WGS sequence"/>
</dbReference>
<evidence type="ECO:0000256" key="4">
    <source>
        <dbReference type="ARBA" id="ARBA00023163"/>
    </source>
</evidence>
<evidence type="ECO:0000256" key="1">
    <source>
        <dbReference type="ARBA" id="ARBA00004123"/>
    </source>
</evidence>
<keyword evidence="8" id="KW-1185">Reference proteome</keyword>
<dbReference type="SMART" id="SM00774">
    <property type="entry name" value="WRKY"/>
    <property type="match status" value="1"/>
</dbReference>
<dbReference type="Gene3D" id="2.20.25.80">
    <property type="entry name" value="WRKY domain"/>
    <property type="match status" value="1"/>
</dbReference>
<dbReference type="GO" id="GO:0003700">
    <property type="term" value="F:DNA-binding transcription factor activity"/>
    <property type="evidence" value="ECO:0007669"/>
    <property type="project" value="InterPro"/>
</dbReference>
<name>A0A7J0D7M6_9ERIC</name>
<keyword evidence="2" id="KW-0805">Transcription regulation</keyword>
<dbReference type="InterPro" id="IPR036576">
    <property type="entry name" value="WRKY_dom_sf"/>
</dbReference>
<accession>A0A7J0D7M6</accession>
<proteinExistence type="predicted"/>
<protein>
    <submittedName>
        <fullName evidence="7">WRKY family transcription factor</fullName>
    </submittedName>
</protein>
<comment type="caution">
    <text evidence="7">The sequence shown here is derived from an EMBL/GenBank/DDBJ whole genome shotgun (WGS) entry which is preliminary data.</text>
</comment>
<evidence type="ECO:0000259" key="6">
    <source>
        <dbReference type="PROSITE" id="PS50811"/>
    </source>
</evidence>
<dbReference type="AlphaFoldDB" id="A0A7J0D7M6"/>
<dbReference type="PANTHER" id="PTHR32096:SF133">
    <property type="entry name" value="WRKY TRANSCRIPTION FACTOR 41-RELATED"/>
    <property type="match status" value="1"/>
</dbReference>
<evidence type="ECO:0000313" key="7">
    <source>
        <dbReference type="EMBL" id="GFS28986.1"/>
    </source>
</evidence>
<evidence type="ECO:0000256" key="5">
    <source>
        <dbReference type="ARBA" id="ARBA00023242"/>
    </source>
</evidence>